<dbReference type="EC" id="2.4.1.54" evidence="5"/>
<evidence type="ECO:0000313" key="6">
    <source>
        <dbReference type="Proteomes" id="UP000318878"/>
    </source>
</evidence>
<evidence type="ECO:0000256" key="3">
    <source>
        <dbReference type="ARBA" id="ARBA00022679"/>
    </source>
</evidence>
<dbReference type="PANTHER" id="PTHR43398">
    <property type="entry name" value="DOLICHOL-PHOSPHATE MANNOSYLTRANSFERASE SUBUNIT 1"/>
    <property type="match status" value="1"/>
</dbReference>
<organism evidence="5 6">
    <name type="scientific">Blastopirellula retiformator</name>
    <dbReference type="NCBI Taxonomy" id="2527970"/>
    <lineage>
        <taxon>Bacteria</taxon>
        <taxon>Pseudomonadati</taxon>
        <taxon>Planctomycetota</taxon>
        <taxon>Planctomycetia</taxon>
        <taxon>Pirellulales</taxon>
        <taxon>Pirellulaceae</taxon>
        <taxon>Blastopirellula</taxon>
    </lineage>
</organism>
<dbReference type="Proteomes" id="UP000318878">
    <property type="component" value="Unassembled WGS sequence"/>
</dbReference>
<dbReference type="CDD" id="cd06442">
    <property type="entry name" value="DPM1_like"/>
    <property type="match status" value="1"/>
</dbReference>
<dbReference type="GO" id="GO:0047267">
    <property type="term" value="F:undecaprenyl-phosphate mannosyltransferase activity"/>
    <property type="evidence" value="ECO:0007669"/>
    <property type="project" value="UniProtKB-EC"/>
</dbReference>
<dbReference type="GO" id="GO:0004582">
    <property type="term" value="F:dolichyl-phosphate beta-D-mannosyltransferase activity"/>
    <property type="evidence" value="ECO:0007669"/>
    <property type="project" value="InterPro"/>
</dbReference>
<dbReference type="SUPFAM" id="SSF53448">
    <property type="entry name" value="Nucleotide-diphospho-sugar transferases"/>
    <property type="match status" value="1"/>
</dbReference>
<dbReference type="Pfam" id="PF00535">
    <property type="entry name" value="Glycos_transf_2"/>
    <property type="match status" value="1"/>
</dbReference>
<keyword evidence="3 5" id="KW-0808">Transferase</keyword>
<comment type="similarity">
    <text evidence="1">Belongs to the glycosyltransferase 2 family.</text>
</comment>
<protein>
    <submittedName>
        <fullName evidence="5">Undecaprenyl-phosphate mannosyltransferase</fullName>
        <ecNumber evidence="5">2.4.1.54</ecNumber>
    </submittedName>
</protein>
<reference evidence="5 6" key="1">
    <citation type="submission" date="2019-02" db="EMBL/GenBank/DDBJ databases">
        <title>Deep-cultivation of Planctomycetes and their phenomic and genomic characterization uncovers novel biology.</title>
        <authorList>
            <person name="Wiegand S."/>
            <person name="Jogler M."/>
            <person name="Boedeker C."/>
            <person name="Pinto D."/>
            <person name="Vollmers J."/>
            <person name="Rivas-Marin E."/>
            <person name="Kohn T."/>
            <person name="Peeters S.H."/>
            <person name="Heuer A."/>
            <person name="Rast P."/>
            <person name="Oberbeckmann S."/>
            <person name="Bunk B."/>
            <person name="Jeske O."/>
            <person name="Meyerdierks A."/>
            <person name="Storesund J.E."/>
            <person name="Kallscheuer N."/>
            <person name="Luecker S."/>
            <person name="Lage O.M."/>
            <person name="Pohl T."/>
            <person name="Merkel B.J."/>
            <person name="Hornburger P."/>
            <person name="Mueller R.-W."/>
            <person name="Bruemmer F."/>
            <person name="Labrenz M."/>
            <person name="Spormann A.M."/>
            <person name="Op Den Camp H."/>
            <person name="Overmann J."/>
            <person name="Amann R."/>
            <person name="Jetten M.S.M."/>
            <person name="Mascher T."/>
            <person name="Medema M.H."/>
            <person name="Devos D.P."/>
            <person name="Kaster A.-K."/>
            <person name="Ovreas L."/>
            <person name="Rohde M."/>
            <person name="Galperin M.Y."/>
            <person name="Jogler C."/>
        </authorList>
    </citation>
    <scope>NUCLEOTIDE SEQUENCE [LARGE SCALE GENOMIC DNA]</scope>
    <source>
        <strain evidence="5 6">Enr8</strain>
    </source>
</reference>
<comment type="caution">
    <text evidence="5">The sequence shown here is derived from an EMBL/GenBank/DDBJ whole genome shotgun (WGS) entry which is preliminary data.</text>
</comment>
<proteinExistence type="inferred from homology"/>
<keyword evidence="6" id="KW-1185">Reference proteome</keyword>
<dbReference type="GO" id="GO:0009247">
    <property type="term" value="P:glycolipid biosynthetic process"/>
    <property type="evidence" value="ECO:0007669"/>
    <property type="project" value="TreeGrafter"/>
</dbReference>
<keyword evidence="2 5" id="KW-0328">Glycosyltransferase</keyword>
<dbReference type="AlphaFoldDB" id="A0A5C5V6M9"/>
<evidence type="ECO:0000256" key="1">
    <source>
        <dbReference type="ARBA" id="ARBA00006739"/>
    </source>
</evidence>
<dbReference type="InterPro" id="IPR039528">
    <property type="entry name" value="DPM1-like"/>
</dbReference>
<dbReference type="PANTHER" id="PTHR43398:SF1">
    <property type="entry name" value="DOLICHOL-PHOSPHATE MANNOSYLTRANSFERASE SUBUNIT 1"/>
    <property type="match status" value="1"/>
</dbReference>
<evidence type="ECO:0000313" key="5">
    <source>
        <dbReference type="EMBL" id="TWT33405.1"/>
    </source>
</evidence>
<dbReference type="InterPro" id="IPR029044">
    <property type="entry name" value="Nucleotide-diphossugar_trans"/>
</dbReference>
<dbReference type="RefSeq" id="WP_246120100.1">
    <property type="nucleotide sequence ID" value="NZ_SJPF01000003.1"/>
</dbReference>
<evidence type="ECO:0000259" key="4">
    <source>
        <dbReference type="Pfam" id="PF00535"/>
    </source>
</evidence>
<accession>A0A5C5V6M9</accession>
<dbReference type="FunFam" id="3.90.550.10:FF:000122">
    <property type="entry name" value="Dolichol-phosphate mannosyltransferase subunit 1"/>
    <property type="match status" value="1"/>
</dbReference>
<dbReference type="GO" id="GO:0016020">
    <property type="term" value="C:membrane"/>
    <property type="evidence" value="ECO:0007669"/>
    <property type="project" value="GOC"/>
</dbReference>
<dbReference type="Gene3D" id="3.90.550.10">
    <property type="entry name" value="Spore Coat Polysaccharide Biosynthesis Protein SpsA, Chain A"/>
    <property type="match status" value="1"/>
</dbReference>
<dbReference type="EMBL" id="SJPF01000003">
    <property type="protein sequence ID" value="TWT33405.1"/>
    <property type="molecule type" value="Genomic_DNA"/>
</dbReference>
<gene>
    <name evidence="5" type="ORF">Enr8_32350</name>
</gene>
<feature type="domain" description="Glycosyltransferase 2-like" evidence="4">
    <location>
        <begin position="13"/>
        <end position="175"/>
    </location>
</feature>
<dbReference type="InterPro" id="IPR001173">
    <property type="entry name" value="Glyco_trans_2-like"/>
</dbReference>
<sequence length="253" mass="28180">MSNDRSPAPTVLIAVATFNEIDNLPLLVAEILEAVPDADILVVDDDSPDGTGRWCQEFAATESRLSCLHRSRGAGLGTAVIAAMRYAVEQEYDLMVNLDADFSHTPQKIVDLLAVAKTSDVDVAVGSRYVPSGGVYGWPLHRRLMSRGINLYTRVLLRLPVRDCSGSFRCYRVATLARLDFDQIISKGYSFFEEILWRLRLAGATFREVPYVYVERERGYSKINWREAVKALYLIARLGLGSIFGSAPRQSAQ</sequence>
<evidence type="ECO:0000256" key="2">
    <source>
        <dbReference type="ARBA" id="ARBA00022676"/>
    </source>
</evidence>
<name>A0A5C5V6M9_9BACT</name>